<dbReference type="Pfam" id="PF05699">
    <property type="entry name" value="Dimer_Tnp_hAT"/>
    <property type="match status" value="1"/>
</dbReference>
<dbReference type="InterPro" id="IPR008906">
    <property type="entry name" value="HATC_C_dom"/>
</dbReference>
<proteinExistence type="predicted"/>
<dbReference type="OrthoDB" id="2442898at2759"/>
<feature type="domain" description="DUF659" evidence="1">
    <location>
        <begin position="40"/>
        <end position="187"/>
    </location>
</feature>
<dbReference type="STRING" id="3775.A0A1Q3D2T6"/>
<organism evidence="3 4">
    <name type="scientific">Cephalotus follicularis</name>
    <name type="common">Albany pitcher plant</name>
    <dbReference type="NCBI Taxonomy" id="3775"/>
    <lineage>
        <taxon>Eukaryota</taxon>
        <taxon>Viridiplantae</taxon>
        <taxon>Streptophyta</taxon>
        <taxon>Embryophyta</taxon>
        <taxon>Tracheophyta</taxon>
        <taxon>Spermatophyta</taxon>
        <taxon>Magnoliopsida</taxon>
        <taxon>eudicotyledons</taxon>
        <taxon>Gunneridae</taxon>
        <taxon>Pentapetalae</taxon>
        <taxon>rosids</taxon>
        <taxon>fabids</taxon>
        <taxon>Oxalidales</taxon>
        <taxon>Cephalotaceae</taxon>
        <taxon>Cephalotus</taxon>
    </lineage>
</organism>
<dbReference type="EMBL" id="BDDD01004024">
    <property type="protein sequence ID" value="GAV86721.1"/>
    <property type="molecule type" value="Genomic_DNA"/>
</dbReference>
<dbReference type="GO" id="GO:0046983">
    <property type="term" value="F:protein dimerization activity"/>
    <property type="evidence" value="ECO:0007669"/>
    <property type="project" value="InterPro"/>
</dbReference>
<dbReference type="PANTHER" id="PTHR32166:SF121">
    <property type="entry name" value="DUF659 DOMAIN-CONTAINING PROTEIN"/>
    <property type="match status" value="1"/>
</dbReference>
<sequence length="481" mass="55563">MVVAHWVYDACIPFNVLQSPYFQPAIDAMVGNGRGFKGSSYHEIRVGLLKDCKKECQLLVETYRSNWGKNGCTINADAGLGPGVTNFLVYCLAGLTFIKSVDASDAVKDAPTLVNLFFEVVDWVGPSNVVHMVTENAANYTTAGRLLHERYDNIYWSPCAAHCLKLLLKDISSMPHMDYLVSRASQVTIFVYNHITLLSWLRKRSGWMEIVCLAMTRFATSFIILKSIYDHKPDLQALVTSKHYTNHKLSRTKGRSFSSTILDNKFWDDCLIAIKVATPIIRLLRIVDFDEKPSLGYVYEGMFRTKMTIKNLFNNKKKWYKPYTNLLKLRWDRHLRKNLHAVAYFLNPAFMYDSGRVEKMKIMQSMYDLFEKKSICKNGQAAMSEIKLFRERHGSFGRDITIKLSTTMQPDELWRLFGAPNLQKVAIRLLSQTSSSSGCERNWSVFERIHTKKRNRLKHQRLNDLVSVTYNLPLKNRYFQF</sequence>
<reference evidence="4" key="1">
    <citation type="submission" date="2016-04" db="EMBL/GenBank/DDBJ databases">
        <title>Cephalotus genome sequencing.</title>
        <authorList>
            <person name="Fukushima K."/>
            <person name="Hasebe M."/>
            <person name="Fang X."/>
        </authorList>
    </citation>
    <scope>NUCLEOTIDE SEQUENCE [LARGE SCALE GENOMIC DNA]</scope>
    <source>
        <strain evidence="4">cv. St1</strain>
    </source>
</reference>
<accession>A0A1Q3D2T6</accession>
<comment type="caution">
    <text evidence="3">The sequence shown here is derived from an EMBL/GenBank/DDBJ whole genome shotgun (WGS) entry which is preliminary data.</text>
</comment>
<evidence type="ECO:0000313" key="4">
    <source>
        <dbReference type="Proteomes" id="UP000187406"/>
    </source>
</evidence>
<evidence type="ECO:0000259" key="2">
    <source>
        <dbReference type="Pfam" id="PF05699"/>
    </source>
</evidence>
<dbReference type="InterPro" id="IPR012337">
    <property type="entry name" value="RNaseH-like_sf"/>
</dbReference>
<dbReference type="PANTHER" id="PTHR32166">
    <property type="entry name" value="OSJNBA0013A04.12 PROTEIN"/>
    <property type="match status" value="1"/>
</dbReference>
<dbReference type="InterPro" id="IPR007021">
    <property type="entry name" value="DUF659"/>
</dbReference>
<gene>
    <name evidence="3" type="ORF">CFOL_v3_30147</name>
</gene>
<name>A0A1Q3D2T6_CEPFO</name>
<dbReference type="Pfam" id="PF04937">
    <property type="entry name" value="DUF659"/>
    <property type="match status" value="1"/>
</dbReference>
<dbReference type="Proteomes" id="UP000187406">
    <property type="component" value="Unassembled WGS sequence"/>
</dbReference>
<keyword evidence="4" id="KW-1185">Reference proteome</keyword>
<evidence type="ECO:0000259" key="1">
    <source>
        <dbReference type="Pfam" id="PF04937"/>
    </source>
</evidence>
<feature type="domain" description="HAT C-terminal dimerisation" evidence="2">
    <location>
        <begin position="419"/>
        <end position="472"/>
    </location>
</feature>
<dbReference type="InParanoid" id="A0A1Q3D2T6"/>
<dbReference type="AlphaFoldDB" id="A0A1Q3D2T6"/>
<evidence type="ECO:0000313" key="3">
    <source>
        <dbReference type="EMBL" id="GAV86721.1"/>
    </source>
</evidence>
<dbReference type="SUPFAM" id="SSF53098">
    <property type="entry name" value="Ribonuclease H-like"/>
    <property type="match status" value="1"/>
</dbReference>
<protein>
    <submittedName>
        <fullName evidence="3">DUF659 domain-containing protein/Dimer_Tnp_hAT domain-containing protein</fullName>
    </submittedName>
</protein>